<gene>
    <name evidence="23" type="ORF">COCSUDRAFT_19841</name>
</gene>
<dbReference type="OrthoDB" id="259935at2759"/>
<dbReference type="GO" id="GO:0003723">
    <property type="term" value="F:RNA binding"/>
    <property type="evidence" value="ECO:0007669"/>
    <property type="project" value="TreeGrafter"/>
</dbReference>
<comment type="similarity">
    <text evidence="20">Belongs to the dus family. Dus3 subfamily.</text>
</comment>
<evidence type="ECO:0000259" key="22">
    <source>
        <dbReference type="PROSITE" id="PS50103"/>
    </source>
</evidence>
<name>I0YKY0_COCSC</name>
<evidence type="ECO:0000256" key="14">
    <source>
        <dbReference type="ARBA" id="ARBA00045934"/>
    </source>
</evidence>
<dbReference type="FunFam" id="3.20.20.70:FF:000067">
    <property type="entry name" value="tRNA-dihydrouridine(47) synthase [NAD(P)(+)]"/>
    <property type="match status" value="1"/>
</dbReference>
<accession>I0YKY0</accession>
<evidence type="ECO:0000313" key="24">
    <source>
        <dbReference type="Proteomes" id="UP000007264"/>
    </source>
</evidence>
<feature type="region of interest" description="Disordered" evidence="21">
    <location>
        <begin position="1"/>
        <end position="22"/>
    </location>
</feature>
<dbReference type="EC" id="1.3.1.-" evidence="20"/>
<evidence type="ECO:0000256" key="11">
    <source>
        <dbReference type="ARBA" id="ARBA00022857"/>
    </source>
</evidence>
<evidence type="ECO:0000256" key="20">
    <source>
        <dbReference type="RuleBase" id="RU291113"/>
    </source>
</evidence>
<dbReference type="PROSITE" id="PS01136">
    <property type="entry name" value="UPF0034"/>
    <property type="match status" value="1"/>
</dbReference>
<keyword evidence="11" id="KW-0521">NADP</keyword>
<evidence type="ECO:0000256" key="13">
    <source>
        <dbReference type="ARBA" id="ARBA00023027"/>
    </source>
</evidence>
<organism evidence="23 24">
    <name type="scientific">Coccomyxa subellipsoidea (strain C-169)</name>
    <name type="common">Green microalga</name>
    <dbReference type="NCBI Taxonomy" id="574566"/>
    <lineage>
        <taxon>Eukaryota</taxon>
        <taxon>Viridiplantae</taxon>
        <taxon>Chlorophyta</taxon>
        <taxon>core chlorophytes</taxon>
        <taxon>Trebouxiophyceae</taxon>
        <taxon>Trebouxiophyceae incertae sedis</taxon>
        <taxon>Coccomyxaceae</taxon>
        <taxon>Coccomyxa</taxon>
        <taxon>Coccomyxa subellipsoidea</taxon>
    </lineage>
</organism>
<dbReference type="GO" id="GO:0050660">
    <property type="term" value="F:flavin adenine dinucleotide binding"/>
    <property type="evidence" value="ECO:0007669"/>
    <property type="project" value="UniProtKB-UniRule"/>
</dbReference>
<feature type="zinc finger region" description="C3H1-type" evidence="19">
    <location>
        <begin position="77"/>
        <end position="99"/>
    </location>
</feature>
<evidence type="ECO:0000256" key="6">
    <source>
        <dbReference type="ARBA" id="ARBA00022694"/>
    </source>
</evidence>
<dbReference type="Pfam" id="PF01207">
    <property type="entry name" value="Dus"/>
    <property type="match status" value="1"/>
</dbReference>
<dbReference type="AlphaFoldDB" id="I0YKY0"/>
<keyword evidence="9 19" id="KW-0863">Zinc-finger</keyword>
<dbReference type="PANTHER" id="PTHR45846:SF1">
    <property type="entry name" value="TRNA-DIHYDROURIDINE(47) SYNTHASE [NAD(P)(+)]-LIKE"/>
    <property type="match status" value="1"/>
</dbReference>
<dbReference type="InterPro" id="IPR000571">
    <property type="entry name" value="Znf_CCCH"/>
</dbReference>
<dbReference type="GeneID" id="17036979"/>
<dbReference type="STRING" id="574566.I0YKY0"/>
<keyword evidence="7 19" id="KW-0479">Metal-binding</keyword>
<keyword evidence="3 20" id="KW-0285">Flavoprotein</keyword>
<comment type="catalytic activity">
    <reaction evidence="16">
        <text>a 5,6-dihydrouridine in mRNA + NAD(+) = a uridine in mRNA + NADH + H(+)</text>
        <dbReference type="Rhea" id="RHEA:69851"/>
        <dbReference type="Rhea" id="RHEA-COMP:14658"/>
        <dbReference type="Rhea" id="RHEA-COMP:17789"/>
        <dbReference type="ChEBI" id="CHEBI:15378"/>
        <dbReference type="ChEBI" id="CHEBI:57540"/>
        <dbReference type="ChEBI" id="CHEBI:57945"/>
        <dbReference type="ChEBI" id="CHEBI:65315"/>
        <dbReference type="ChEBI" id="CHEBI:74443"/>
    </reaction>
    <physiologicalReaction direction="right-to-left" evidence="16">
        <dbReference type="Rhea" id="RHEA:69853"/>
    </physiologicalReaction>
</comment>
<evidence type="ECO:0000256" key="7">
    <source>
        <dbReference type="ARBA" id="ARBA00022723"/>
    </source>
</evidence>
<evidence type="ECO:0000256" key="21">
    <source>
        <dbReference type="SAM" id="MobiDB-lite"/>
    </source>
</evidence>
<keyword evidence="13" id="KW-0520">NAD</keyword>
<dbReference type="SUPFAM" id="SSF51395">
    <property type="entry name" value="FMN-linked oxidoreductases"/>
    <property type="match status" value="1"/>
</dbReference>
<dbReference type="GO" id="GO:0006397">
    <property type="term" value="P:mRNA processing"/>
    <property type="evidence" value="ECO:0007669"/>
    <property type="project" value="UniProtKB-KW"/>
</dbReference>
<dbReference type="CDD" id="cd02801">
    <property type="entry name" value="DUS_like_FMN"/>
    <property type="match status" value="1"/>
</dbReference>
<keyword evidence="6 20" id="KW-0819">tRNA processing</keyword>
<dbReference type="InterPro" id="IPR018517">
    <property type="entry name" value="tRNA_hU_synthase_CS"/>
</dbReference>
<evidence type="ECO:0000256" key="12">
    <source>
        <dbReference type="ARBA" id="ARBA00023002"/>
    </source>
</evidence>
<comment type="cofactor">
    <cofactor evidence="1 20">
        <name>FMN</name>
        <dbReference type="ChEBI" id="CHEBI:58210"/>
    </cofactor>
</comment>
<evidence type="ECO:0000256" key="15">
    <source>
        <dbReference type="ARBA" id="ARBA00048266"/>
    </source>
</evidence>
<evidence type="ECO:0000256" key="9">
    <source>
        <dbReference type="ARBA" id="ARBA00022771"/>
    </source>
</evidence>
<dbReference type="eggNOG" id="KOG2333">
    <property type="taxonomic scope" value="Eukaryota"/>
</dbReference>
<reference evidence="23 24" key="1">
    <citation type="journal article" date="2012" name="Genome Biol.">
        <title>The genome of the polar eukaryotic microalga coccomyxa subellipsoidea reveals traits of cold adaptation.</title>
        <authorList>
            <person name="Blanc G."/>
            <person name="Agarkova I."/>
            <person name="Grimwood J."/>
            <person name="Kuo A."/>
            <person name="Brueggeman A."/>
            <person name="Dunigan D."/>
            <person name="Gurnon J."/>
            <person name="Ladunga I."/>
            <person name="Lindquist E."/>
            <person name="Lucas S."/>
            <person name="Pangilinan J."/>
            <person name="Proschold T."/>
            <person name="Salamov A."/>
            <person name="Schmutz J."/>
            <person name="Weeks D."/>
            <person name="Yamada T."/>
            <person name="Claverie J.M."/>
            <person name="Grigoriev I."/>
            <person name="Van Etten J."/>
            <person name="Lomsadze A."/>
            <person name="Borodovsky M."/>
        </authorList>
    </citation>
    <scope>NUCLEOTIDE SEQUENCE [LARGE SCALE GENOMIC DNA]</scope>
    <source>
        <strain evidence="23 24">C-169</strain>
    </source>
</reference>
<dbReference type="Proteomes" id="UP000007264">
    <property type="component" value="Unassembled WGS sequence"/>
</dbReference>
<proteinExistence type="inferred from homology"/>
<comment type="catalytic activity">
    <reaction evidence="15">
        <text>5,6-dihydrouridine(47) in tRNA + NAD(+) = uridine(47) in tRNA + NADH + H(+)</text>
        <dbReference type="Rhea" id="RHEA:53364"/>
        <dbReference type="Rhea" id="RHEA-COMP:13539"/>
        <dbReference type="Rhea" id="RHEA-COMP:13540"/>
        <dbReference type="ChEBI" id="CHEBI:15378"/>
        <dbReference type="ChEBI" id="CHEBI:57540"/>
        <dbReference type="ChEBI" id="CHEBI:57945"/>
        <dbReference type="ChEBI" id="CHEBI:65315"/>
        <dbReference type="ChEBI" id="CHEBI:74443"/>
        <dbReference type="EC" id="1.3.1.89"/>
    </reaction>
    <physiologicalReaction direction="right-to-left" evidence="15">
        <dbReference type="Rhea" id="RHEA:53366"/>
    </physiologicalReaction>
</comment>
<evidence type="ECO:0000256" key="4">
    <source>
        <dbReference type="ARBA" id="ARBA00022643"/>
    </source>
</evidence>
<feature type="region of interest" description="Disordered" evidence="21">
    <location>
        <begin position="34"/>
        <end position="67"/>
    </location>
</feature>
<dbReference type="PROSITE" id="PS50103">
    <property type="entry name" value="ZF_C3H1"/>
    <property type="match status" value="1"/>
</dbReference>
<evidence type="ECO:0000256" key="16">
    <source>
        <dbReference type="ARBA" id="ARBA00048342"/>
    </source>
</evidence>
<feature type="compositionally biased region" description="Basic and acidic residues" evidence="21">
    <location>
        <begin position="1"/>
        <end position="12"/>
    </location>
</feature>
<comment type="catalytic activity">
    <reaction evidence="18">
        <text>5,6-dihydrouridine(47) in tRNA + NADP(+) = uridine(47) in tRNA + NADPH + H(+)</text>
        <dbReference type="Rhea" id="RHEA:53360"/>
        <dbReference type="Rhea" id="RHEA-COMP:13539"/>
        <dbReference type="Rhea" id="RHEA-COMP:13540"/>
        <dbReference type="ChEBI" id="CHEBI:15378"/>
        <dbReference type="ChEBI" id="CHEBI:57783"/>
        <dbReference type="ChEBI" id="CHEBI:58349"/>
        <dbReference type="ChEBI" id="CHEBI:65315"/>
        <dbReference type="ChEBI" id="CHEBI:74443"/>
        <dbReference type="EC" id="1.3.1.89"/>
    </reaction>
    <physiologicalReaction direction="right-to-left" evidence="18">
        <dbReference type="Rhea" id="RHEA:53362"/>
    </physiologicalReaction>
</comment>
<dbReference type="Gene3D" id="3.20.20.70">
    <property type="entry name" value="Aldolase class I"/>
    <property type="match status" value="1"/>
</dbReference>
<dbReference type="KEGG" id="csl:COCSUDRAFT_19841"/>
<keyword evidence="10 19" id="KW-0862">Zinc</keyword>
<dbReference type="InterPro" id="IPR035587">
    <property type="entry name" value="DUS-like_FMN-bd"/>
</dbReference>
<evidence type="ECO:0000313" key="23">
    <source>
        <dbReference type="EMBL" id="EIE19049.1"/>
    </source>
</evidence>
<dbReference type="InterPro" id="IPR013785">
    <property type="entry name" value="Aldolase_TIM"/>
</dbReference>
<keyword evidence="24" id="KW-1185">Reference proteome</keyword>
<dbReference type="EMBL" id="AGSI01000020">
    <property type="protein sequence ID" value="EIE19049.1"/>
    <property type="molecule type" value="Genomic_DNA"/>
</dbReference>
<comment type="caution">
    <text evidence="23">The sequence shown here is derived from an EMBL/GenBank/DDBJ whole genome shotgun (WGS) entry which is preliminary data.</text>
</comment>
<evidence type="ECO:0000256" key="10">
    <source>
        <dbReference type="ARBA" id="ARBA00022833"/>
    </source>
</evidence>
<comment type="function">
    <text evidence="14">Catalyzes the synthesis of dihydrouridine, a modified base found in the D-loop of most tRNAs. Specifically modifies U47 in cytoplasmic tRNAs. Catalyzes the synthesis of dihydrouridine in some mRNAs, thereby affecting their translation.</text>
</comment>
<protein>
    <recommendedName>
        <fullName evidence="2 20">tRNA-dihydrouridine(47) synthase [NAD(P)(+)]</fullName>
        <ecNumber evidence="20">1.3.1.-</ecNumber>
    </recommendedName>
    <alternativeName>
        <fullName evidence="20">tRNA-dihydrouridine synthase 3</fullName>
    </alternativeName>
</protein>
<evidence type="ECO:0000256" key="17">
    <source>
        <dbReference type="ARBA" id="ARBA00049447"/>
    </source>
</evidence>
<dbReference type="GO" id="GO:0106414">
    <property type="term" value="F:mRNA dihydrouridine synthase activity"/>
    <property type="evidence" value="ECO:0007669"/>
    <property type="project" value="RHEA"/>
</dbReference>
<feature type="region of interest" description="Disordered" evidence="21">
    <location>
        <begin position="188"/>
        <end position="257"/>
    </location>
</feature>
<evidence type="ECO:0000256" key="5">
    <source>
        <dbReference type="ARBA" id="ARBA00022664"/>
    </source>
</evidence>
<evidence type="ECO:0000256" key="3">
    <source>
        <dbReference type="ARBA" id="ARBA00022630"/>
    </source>
</evidence>
<keyword evidence="5" id="KW-0507">mRNA processing</keyword>
<keyword evidence="12 20" id="KW-0560">Oxidoreductase</keyword>
<dbReference type="Pfam" id="PF25585">
    <property type="entry name" value="zf-CCCH_DUS3L"/>
    <property type="match status" value="1"/>
</dbReference>
<feature type="compositionally biased region" description="Low complexity" evidence="21">
    <location>
        <begin position="239"/>
        <end position="257"/>
    </location>
</feature>
<comment type="catalytic activity">
    <reaction evidence="17">
        <text>a 5,6-dihydrouridine in mRNA + NADP(+) = a uridine in mRNA + NADPH + H(+)</text>
        <dbReference type="Rhea" id="RHEA:69855"/>
        <dbReference type="Rhea" id="RHEA-COMP:14658"/>
        <dbReference type="Rhea" id="RHEA-COMP:17789"/>
        <dbReference type="ChEBI" id="CHEBI:15378"/>
        <dbReference type="ChEBI" id="CHEBI:57783"/>
        <dbReference type="ChEBI" id="CHEBI:58349"/>
        <dbReference type="ChEBI" id="CHEBI:65315"/>
        <dbReference type="ChEBI" id="CHEBI:74443"/>
    </reaction>
    <physiologicalReaction direction="right-to-left" evidence="17">
        <dbReference type="Rhea" id="RHEA:69857"/>
    </physiologicalReaction>
</comment>
<dbReference type="GO" id="GO:0008270">
    <property type="term" value="F:zinc ion binding"/>
    <property type="evidence" value="ECO:0007669"/>
    <property type="project" value="UniProtKB-KW"/>
</dbReference>
<keyword evidence="4 20" id="KW-0288">FMN</keyword>
<evidence type="ECO:0000256" key="2">
    <source>
        <dbReference type="ARBA" id="ARBA00012376"/>
    </source>
</evidence>
<evidence type="ECO:0000256" key="18">
    <source>
        <dbReference type="ARBA" id="ARBA00049513"/>
    </source>
</evidence>
<evidence type="ECO:0000256" key="8">
    <source>
        <dbReference type="ARBA" id="ARBA00022737"/>
    </source>
</evidence>
<evidence type="ECO:0000256" key="19">
    <source>
        <dbReference type="PROSITE-ProRule" id="PRU00723"/>
    </source>
</evidence>
<sequence>MEKPEESAEARMSRGLAPIKREYIRKAAPRGTIDDKIYKAEQQRNNGASKVASEKKSRRKMKKAMHPKASQFRAGDLCFNHARDQCPYGDKCKFNHDIVAYAAAKQPDLPGRCPSSAMPECPYGRCLHTCCLTFCSEHLQNMHARMPDLPEPPTTNTLDKDLQGSLRRSTYDFGRAQEVLSNLGIKSSWRFGKDTGSKQKAQHPAPENNAPEDQNGHEHEDAQPEIGLQEPDPKRQKTDSSAPADVSAAAADASGAADVSIPADVSTAAADASGACIGAEAAAEAGSAHAETEATPPVREKRRIDFKGKLYLAPLTTVGNLPFRRVCKQLGADITCGEMALATNLLQGQASEWALLKRHPSEDLFGVQVCGGYADSLARCAQLLEEHVDADFVDVNMGCPIDLVCNRGAGSSLLNKPQRIEQISRSMSSILSCPLTIKVRKGYYDGDDNVHAWLPKAPSWGVSAATLHGRTRQQRYTKLADWEYIQSATAAAPGLQLIGNGDIMSFTEYNERTVACPDLATVMFARGALIKPWLFTEIKEQRHWDISAGERLDIFKRFCSHGLLHWGSDARGVESTRRFLLEWMSFTHRYIPLELMEVVPQRLHWRAPAYVGRSQLETLLASESAADWVRISEMLLGPVPANFSFAPKHKANAYANSEGGMAFEAQAEG</sequence>
<feature type="domain" description="C3H1-type" evidence="22">
    <location>
        <begin position="77"/>
        <end position="99"/>
    </location>
</feature>
<evidence type="ECO:0000256" key="1">
    <source>
        <dbReference type="ARBA" id="ARBA00001917"/>
    </source>
</evidence>
<dbReference type="GO" id="GO:0102265">
    <property type="term" value="F:tRNA-dihydrouridine47 synthase activity"/>
    <property type="evidence" value="ECO:0007669"/>
    <property type="project" value="UniProtKB-EC"/>
</dbReference>
<feature type="compositionally biased region" description="Basic residues" evidence="21">
    <location>
        <begin position="56"/>
        <end position="66"/>
    </location>
</feature>
<dbReference type="PANTHER" id="PTHR45846">
    <property type="entry name" value="TRNA-DIHYDROURIDINE(47) SYNTHASE [NAD(P)(+)]-LIKE"/>
    <property type="match status" value="1"/>
</dbReference>
<dbReference type="RefSeq" id="XP_005643593.1">
    <property type="nucleotide sequence ID" value="XM_005643536.1"/>
</dbReference>
<keyword evidence="8" id="KW-0677">Repeat</keyword>